<dbReference type="InterPro" id="IPR050659">
    <property type="entry name" value="Peptidase_M24B"/>
</dbReference>
<accession>A0A4R9K588</accession>
<sequence length="295" mass="34227">MPIENRKGILSKLSSKISRYNSSSIKIPSKEEKEGFLKAQRLAYQCVTEVEKEIREGWTEKQAAKRMDMFLRDHGVKVFLHRPFAWFGEHARFDGYKRFTQFHPSKRILKENESFILDVSPVVDGYIGDIGYSSSLTQNSELDSGMRYLMKLRSEIPKYFASSMSSSEIWWKIDQDAKQSGFDNVHSLYPFAVLGHRVYKVHLPKISFPLLPISFASWFSLQGSFEFLSHKVLPELLTPDHEGEKIGLWAIEPHLGRGKTGFKFEEILVVEKDKVYWLDEEVPHVKKYGELREIA</sequence>
<dbReference type="InterPro" id="IPR000994">
    <property type="entry name" value="Pept_M24"/>
</dbReference>
<feature type="domain" description="Peptidase M24" evidence="1">
    <location>
        <begin position="36"/>
        <end position="270"/>
    </location>
</feature>
<dbReference type="RefSeq" id="WP_135649413.1">
    <property type="nucleotide sequence ID" value="NZ_RQGF01000026.1"/>
</dbReference>
<dbReference type="AlphaFoldDB" id="A0A4R9K588"/>
<dbReference type="GO" id="GO:0004177">
    <property type="term" value="F:aminopeptidase activity"/>
    <property type="evidence" value="ECO:0007669"/>
    <property type="project" value="UniProtKB-KW"/>
</dbReference>
<reference evidence="2" key="1">
    <citation type="journal article" date="2019" name="PLoS Negl. Trop. Dis.">
        <title>Revisiting the worldwide diversity of Leptospira species in the environment.</title>
        <authorList>
            <person name="Vincent A.T."/>
            <person name="Schiettekatte O."/>
            <person name="Bourhy P."/>
            <person name="Veyrier F.J."/>
            <person name="Picardeau M."/>
        </authorList>
    </citation>
    <scope>NUCLEOTIDE SEQUENCE [LARGE SCALE GENOMIC DNA]</scope>
    <source>
        <strain evidence="2">201702455</strain>
    </source>
</reference>
<keyword evidence="2" id="KW-0645">Protease</keyword>
<dbReference type="Pfam" id="PF00557">
    <property type="entry name" value="Peptidase_M24"/>
    <property type="match status" value="1"/>
</dbReference>
<keyword evidence="3" id="KW-1185">Reference proteome</keyword>
<dbReference type="Gene3D" id="3.90.230.10">
    <property type="entry name" value="Creatinase/methionine aminopeptidase superfamily"/>
    <property type="match status" value="1"/>
</dbReference>
<dbReference type="PANTHER" id="PTHR46112:SF2">
    <property type="entry name" value="XAA-PRO AMINOPEPTIDASE P-RELATED"/>
    <property type="match status" value="1"/>
</dbReference>
<evidence type="ECO:0000259" key="1">
    <source>
        <dbReference type="Pfam" id="PF00557"/>
    </source>
</evidence>
<dbReference type="OrthoDB" id="319775at2"/>
<evidence type="ECO:0000313" key="2">
    <source>
        <dbReference type="EMBL" id="TGL61378.1"/>
    </source>
</evidence>
<dbReference type="InterPro" id="IPR036005">
    <property type="entry name" value="Creatinase/aminopeptidase-like"/>
</dbReference>
<proteinExistence type="predicted"/>
<dbReference type="PANTHER" id="PTHR46112">
    <property type="entry name" value="AMINOPEPTIDASE"/>
    <property type="match status" value="1"/>
</dbReference>
<evidence type="ECO:0000313" key="3">
    <source>
        <dbReference type="Proteomes" id="UP000297762"/>
    </source>
</evidence>
<comment type="caution">
    <text evidence="2">The sequence shown here is derived from an EMBL/GenBank/DDBJ whole genome shotgun (WGS) entry which is preliminary data.</text>
</comment>
<gene>
    <name evidence="2" type="ORF">EHQ64_10335</name>
</gene>
<keyword evidence="2" id="KW-0378">Hydrolase</keyword>
<dbReference type="Proteomes" id="UP000297762">
    <property type="component" value="Unassembled WGS sequence"/>
</dbReference>
<keyword evidence="2" id="KW-0031">Aminopeptidase</keyword>
<protein>
    <submittedName>
        <fullName evidence="2">Aminopeptidase P family protein</fullName>
    </submittedName>
</protein>
<name>A0A4R9K588_9LEPT</name>
<dbReference type="SUPFAM" id="SSF55920">
    <property type="entry name" value="Creatinase/aminopeptidase"/>
    <property type="match status" value="1"/>
</dbReference>
<dbReference type="EMBL" id="RQGF01000026">
    <property type="protein sequence ID" value="TGL61378.1"/>
    <property type="molecule type" value="Genomic_DNA"/>
</dbReference>
<organism evidence="2 3">
    <name type="scientific">Leptospira sarikeiensis</name>
    <dbReference type="NCBI Taxonomy" id="2484943"/>
    <lineage>
        <taxon>Bacteria</taxon>
        <taxon>Pseudomonadati</taxon>
        <taxon>Spirochaetota</taxon>
        <taxon>Spirochaetia</taxon>
        <taxon>Leptospirales</taxon>
        <taxon>Leptospiraceae</taxon>
        <taxon>Leptospira</taxon>
    </lineage>
</organism>